<organism evidence="11 12">
    <name type="scientific">Mariniphaga sediminis</name>
    <dbReference type="NCBI Taxonomy" id="1628158"/>
    <lineage>
        <taxon>Bacteria</taxon>
        <taxon>Pseudomonadati</taxon>
        <taxon>Bacteroidota</taxon>
        <taxon>Bacteroidia</taxon>
        <taxon>Marinilabiliales</taxon>
        <taxon>Prolixibacteraceae</taxon>
        <taxon>Mariniphaga</taxon>
    </lineage>
</organism>
<evidence type="ECO:0000256" key="10">
    <source>
        <dbReference type="SAM" id="Phobius"/>
    </source>
</evidence>
<keyword evidence="10" id="KW-1133">Transmembrane helix</keyword>
<keyword evidence="2" id="KW-0677">Repeat</keyword>
<comment type="similarity">
    <text evidence="1 9">Belongs to the glycosyl hydrolase 28 family.</text>
</comment>
<comment type="function">
    <text evidence="8">Pectinolytic enzyme involved in the degradation of xylogalacturonan (xga), a galacturonan backbone heavily substituted with xylose, and which is one important component of the hairy regions of pectin. Activity requires a galacturonic acid backbone substituted with xylose.</text>
</comment>
<name>A0A399D7K8_9BACT</name>
<keyword evidence="4" id="KW-0325">Glycoprotein</keyword>
<keyword evidence="10" id="KW-0812">Transmembrane</keyword>
<dbReference type="GO" id="GO:0000272">
    <property type="term" value="P:polysaccharide catabolic process"/>
    <property type="evidence" value="ECO:0007669"/>
    <property type="project" value="UniProtKB-KW"/>
</dbReference>
<dbReference type="InterPro" id="IPR006626">
    <property type="entry name" value="PbH1"/>
</dbReference>
<dbReference type="InterPro" id="IPR012334">
    <property type="entry name" value="Pectin_lyas_fold"/>
</dbReference>
<evidence type="ECO:0000313" key="12">
    <source>
        <dbReference type="Proteomes" id="UP000266441"/>
    </source>
</evidence>
<keyword evidence="10" id="KW-0472">Membrane</keyword>
<evidence type="ECO:0000256" key="3">
    <source>
        <dbReference type="ARBA" id="ARBA00022801"/>
    </source>
</evidence>
<evidence type="ECO:0000256" key="8">
    <source>
        <dbReference type="ARBA" id="ARBA00037278"/>
    </source>
</evidence>
<gene>
    <name evidence="11" type="ORF">D1164_01250</name>
</gene>
<keyword evidence="12" id="KW-1185">Reference proteome</keyword>
<dbReference type="OrthoDB" id="9795222at2"/>
<dbReference type="Proteomes" id="UP000266441">
    <property type="component" value="Unassembled WGS sequence"/>
</dbReference>
<accession>A0A399D7K8</accession>
<evidence type="ECO:0000256" key="1">
    <source>
        <dbReference type="ARBA" id="ARBA00008834"/>
    </source>
</evidence>
<sequence>MEINQANSFDMFFYVKSFYLFIVLILILAGCENVIIYSAPQSEAKVDTYELFVDRKHVDVYKCRVSKYPINQWWKGYQRSLDQTEPAGFAYWDMEGNVEVEIISKEKVKAAIIRPQSLGIEIRINNNKISFALDSIIPVVVEINGCHNALHLFPNRKSKGQPTPTSPNMYYFGPGVHDIGRLQLQSNDTVCIAGGAVVYGYITAVNASNILVYGKGILDGSRIPRSNLPYIGPGCMTLFGCRNISIKGIIMRDPNRWCLNLFGCQNATISNVKLIGLWRYNTDGLNVSNSQNISVKNCFVRSFDDALEVKGVKAWSSMPVENVQFRNCVIWCDWGRSIGITSETKAPYIKDVKFENCDIIKSTHNAIAVNRMDNASISNITFSNINIELDEWMKPKLQELKDDKYNPNIDDNYSPTLLSILVSKNHLNNEVYIKDNTGGIDSVLLENIKVLGNCSAKSQMTGLSSTQSVNNVQIRNLQFNDEIVSCLEQANITIGPFVEGVKLEYRGNPSK</sequence>
<feature type="transmembrane region" description="Helical" evidence="10">
    <location>
        <begin position="12"/>
        <end position="30"/>
    </location>
</feature>
<dbReference type="Pfam" id="PF00295">
    <property type="entry name" value="Glyco_hydro_28"/>
    <property type="match status" value="1"/>
</dbReference>
<keyword evidence="7" id="KW-0624">Polysaccharide degradation</keyword>
<dbReference type="SMART" id="SM00710">
    <property type="entry name" value="PbH1"/>
    <property type="match status" value="4"/>
</dbReference>
<protein>
    <recommendedName>
        <fullName evidence="13">Endo-polygalacturonase</fullName>
    </recommendedName>
</protein>
<evidence type="ECO:0000256" key="5">
    <source>
        <dbReference type="ARBA" id="ARBA00023277"/>
    </source>
</evidence>
<dbReference type="SUPFAM" id="SSF51126">
    <property type="entry name" value="Pectin lyase-like"/>
    <property type="match status" value="1"/>
</dbReference>
<evidence type="ECO:0000313" key="11">
    <source>
        <dbReference type="EMBL" id="RIH67088.1"/>
    </source>
</evidence>
<evidence type="ECO:0000256" key="2">
    <source>
        <dbReference type="ARBA" id="ARBA00022737"/>
    </source>
</evidence>
<comment type="caution">
    <text evidence="11">The sequence shown here is derived from an EMBL/GenBank/DDBJ whole genome shotgun (WGS) entry which is preliminary data.</text>
</comment>
<proteinExistence type="inferred from homology"/>
<evidence type="ECO:0000256" key="4">
    <source>
        <dbReference type="ARBA" id="ARBA00023180"/>
    </source>
</evidence>
<dbReference type="InterPro" id="IPR011050">
    <property type="entry name" value="Pectin_lyase_fold/virulence"/>
</dbReference>
<dbReference type="InterPro" id="IPR000743">
    <property type="entry name" value="Glyco_hydro_28"/>
</dbReference>
<dbReference type="RefSeq" id="WP_119348112.1">
    <property type="nucleotide sequence ID" value="NZ_QWET01000001.1"/>
</dbReference>
<keyword evidence="3 9" id="KW-0378">Hydrolase</keyword>
<evidence type="ECO:0000256" key="6">
    <source>
        <dbReference type="ARBA" id="ARBA00023295"/>
    </source>
</evidence>
<keyword evidence="6 9" id="KW-0326">Glycosidase</keyword>
<dbReference type="PANTHER" id="PTHR31736">
    <property type="match status" value="1"/>
</dbReference>
<dbReference type="PANTHER" id="PTHR31736:SF9">
    <property type="entry name" value="ENDO-XYLOGALACTURONAN HYDROLASE A-RELATED"/>
    <property type="match status" value="1"/>
</dbReference>
<dbReference type="GO" id="GO:0004650">
    <property type="term" value="F:polygalacturonase activity"/>
    <property type="evidence" value="ECO:0007669"/>
    <property type="project" value="InterPro"/>
</dbReference>
<evidence type="ECO:0000256" key="7">
    <source>
        <dbReference type="ARBA" id="ARBA00023326"/>
    </source>
</evidence>
<dbReference type="Gene3D" id="2.160.20.10">
    <property type="entry name" value="Single-stranded right-handed beta-helix, Pectin lyase-like"/>
    <property type="match status" value="1"/>
</dbReference>
<dbReference type="AlphaFoldDB" id="A0A399D7K8"/>
<reference evidence="11 12" key="1">
    <citation type="journal article" date="2015" name="Int. J. Syst. Evol. Microbiol.">
        <title>Mariniphaga sediminis sp. nov., isolated from coastal sediment.</title>
        <authorList>
            <person name="Wang F.Q."/>
            <person name="Shen Q.Y."/>
            <person name="Chen G.J."/>
            <person name="Du Z.J."/>
        </authorList>
    </citation>
    <scope>NUCLEOTIDE SEQUENCE [LARGE SCALE GENOMIC DNA]</scope>
    <source>
        <strain evidence="11 12">SY21</strain>
    </source>
</reference>
<keyword evidence="5" id="KW-0119">Carbohydrate metabolism</keyword>
<evidence type="ECO:0000256" key="9">
    <source>
        <dbReference type="RuleBase" id="RU361169"/>
    </source>
</evidence>
<evidence type="ECO:0008006" key="13">
    <source>
        <dbReference type="Google" id="ProtNLM"/>
    </source>
</evidence>
<dbReference type="EMBL" id="QWET01000001">
    <property type="protein sequence ID" value="RIH67088.1"/>
    <property type="molecule type" value="Genomic_DNA"/>
</dbReference>